<evidence type="ECO:0000256" key="6">
    <source>
        <dbReference type="ARBA" id="ARBA00023136"/>
    </source>
</evidence>
<evidence type="ECO:0000256" key="2">
    <source>
        <dbReference type="ARBA" id="ARBA00022448"/>
    </source>
</evidence>
<dbReference type="RefSeq" id="WP_094854525.1">
    <property type="nucleotide sequence ID" value="NZ_NEVM01000005.1"/>
</dbReference>
<dbReference type="InterPro" id="IPR005828">
    <property type="entry name" value="MFS_sugar_transport-like"/>
</dbReference>
<dbReference type="InterPro" id="IPR036259">
    <property type="entry name" value="MFS_trans_sf"/>
</dbReference>
<evidence type="ECO:0000259" key="8">
    <source>
        <dbReference type="PROSITE" id="PS50850"/>
    </source>
</evidence>
<dbReference type="PROSITE" id="PS50850">
    <property type="entry name" value="MFS"/>
    <property type="match status" value="1"/>
</dbReference>
<dbReference type="PANTHER" id="PTHR43045:SF1">
    <property type="entry name" value="SHIKIMATE TRANSPORTER"/>
    <property type="match status" value="1"/>
</dbReference>
<dbReference type="Pfam" id="PF00083">
    <property type="entry name" value="Sugar_tr"/>
    <property type="match status" value="1"/>
</dbReference>
<keyword evidence="5 7" id="KW-1133">Transmembrane helix</keyword>
<keyword evidence="4 7" id="KW-0812">Transmembrane</keyword>
<keyword evidence="3" id="KW-1003">Cell membrane</keyword>
<comment type="subcellular location">
    <subcellularLocation>
        <location evidence="1">Cell membrane</location>
        <topology evidence="1">Multi-pass membrane protein</topology>
    </subcellularLocation>
</comment>
<evidence type="ECO:0000313" key="10">
    <source>
        <dbReference type="Proteomes" id="UP000216020"/>
    </source>
</evidence>
<keyword evidence="6 7" id="KW-0472">Membrane</keyword>
<dbReference type="EMBL" id="NEVM01000005">
    <property type="protein sequence ID" value="OZI30088.1"/>
    <property type="molecule type" value="Genomic_DNA"/>
</dbReference>
<dbReference type="CDD" id="cd17369">
    <property type="entry name" value="MFS_ShiA_like"/>
    <property type="match status" value="1"/>
</dbReference>
<accession>A0A261RYC6</accession>
<feature type="transmembrane region" description="Helical" evidence="7">
    <location>
        <begin position="62"/>
        <end position="83"/>
    </location>
</feature>
<evidence type="ECO:0000256" key="5">
    <source>
        <dbReference type="ARBA" id="ARBA00022989"/>
    </source>
</evidence>
<dbReference type="GO" id="GO:0005886">
    <property type="term" value="C:plasma membrane"/>
    <property type="evidence" value="ECO:0007669"/>
    <property type="project" value="UniProtKB-SubCell"/>
</dbReference>
<feature type="transmembrane region" description="Helical" evidence="7">
    <location>
        <begin position="313"/>
        <end position="333"/>
    </location>
</feature>
<evidence type="ECO:0000256" key="4">
    <source>
        <dbReference type="ARBA" id="ARBA00022692"/>
    </source>
</evidence>
<protein>
    <submittedName>
        <fullName evidence="9">MFS transporter</fullName>
    </submittedName>
</protein>
<dbReference type="GO" id="GO:0022857">
    <property type="term" value="F:transmembrane transporter activity"/>
    <property type="evidence" value="ECO:0007669"/>
    <property type="project" value="InterPro"/>
</dbReference>
<feature type="transmembrane region" description="Helical" evidence="7">
    <location>
        <begin position="119"/>
        <end position="139"/>
    </location>
</feature>
<comment type="caution">
    <text evidence="9">The sequence shown here is derived from an EMBL/GenBank/DDBJ whole genome shotgun (WGS) entry which is preliminary data.</text>
</comment>
<dbReference type="PANTHER" id="PTHR43045">
    <property type="entry name" value="SHIKIMATE TRANSPORTER"/>
    <property type="match status" value="1"/>
</dbReference>
<gene>
    <name evidence="9" type="ORF">CAL29_18640</name>
</gene>
<dbReference type="SUPFAM" id="SSF103473">
    <property type="entry name" value="MFS general substrate transporter"/>
    <property type="match status" value="1"/>
</dbReference>
<feature type="domain" description="Major facilitator superfamily (MFS) profile" evidence="8">
    <location>
        <begin position="22"/>
        <end position="433"/>
    </location>
</feature>
<feature type="transmembrane region" description="Helical" evidence="7">
    <location>
        <begin position="248"/>
        <end position="275"/>
    </location>
</feature>
<dbReference type="Proteomes" id="UP000216020">
    <property type="component" value="Unassembled WGS sequence"/>
</dbReference>
<proteinExistence type="predicted"/>
<reference evidence="10" key="1">
    <citation type="submission" date="2017-05" db="EMBL/GenBank/DDBJ databases">
        <title>Complete and WGS of Bordetella genogroups.</title>
        <authorList>
            <person name="Spilker T."/>
            <person name="Lipuma J."/>
        </authorList>
    </citation>
    <scope>NUCLEOTIDE SEQUENCE [LARGE SCALE GENOMIC DNA]</scope>
    <source>
        <strain evidence="10">AU16122</strain>
    </source>
</reference>
<keyword evidence="10" id="KW-1185">Reference proteome</keyword>
<feature type="transmembrane region" description="Helical" evidence="7">
    <location>
        <begin position="160"/>
        <end position="182"/>
    </location>
</feature>
<feature type="transmembrane region" description="Helical" evidence="7">
    <location>
        <begin position="95"/>
        <end position="113"/>
    </location>
</feature>
<feature type="transmembrane region" description="Helical" evidence="7">
    <location>
        <begin position="287"/>
        <end position="306"/>
    </location>
</feature>
<keyword evidence="2" id="KW-0813">Transport</keyword>
<evidence type="ECO:0000313" key="9">
    <source>
        <dbReference type="EMBL" id="OZI30088.1"/>
    </source>
</evidence>
<evidence type="ECO:0000256" key="1">
    <source>
        <dbReference type="ARBA" id="ARBA00004651"/>
    </source>
</evidence>
<evidence type="ECO:0000256" key="3">
    <source>
        <dbReference type="ARBA" id="ARBA00022475"/>
    </source>
</evidence>
<name>A0A261RYC6_9BORD</name>
<feature type="transmembrane region" description="Helical" evidence="7">
    <location>
        <begin position="379"/>
        <end position="403"/>
    </location>
</feature>
<dbReference type="FunFam" id="1.20.1250.20:FF:000001">
    <property type="entry name" value="Dicarboxylate MFS transporter"/>
    <property type="match status" value="1"/>
</dbReference>
<organism evidence="9 10">
    <name type="scientific">Bordetella genomosp. 10</name>
    <dbReference type="NCBI Taxonomy" id="1416804"/>
    <lineage>
        <taxon>Bacteria</taxon>
        <taxon>Pseudomonadati</taxon>
        <taxon>Pseudomonadota</taxon>
        <taxon>Betaproteobacteria</taxon>
        <taxon>Burkholderiales</taxon>
        <taxon>Alcaligenaceae</taxon>
        <taxon>Bordetella</taxon>
    </lineage>
</organism>
<sequence length="455" mass="48620">MKHTDSNAAPGGPKPARQHITAGIASFMGTTIEWYDYFLYGTAAALIFNKIFFPSFDPVTGTLASFATYSVGFFARPLGGIIFGHFGDRVGRKSMLLITLFMMGIPTILIGLIPSYDSIGYWAAVLLVLMRLLQGIAVGGEWGGAVLMAVEHAPEGKKGFFGSLPQVGVAPGLILSSLAMGAVAKLPESEMLAWGWRIPFLASVVLLLVGWFIRIRVAESPDFEKMESQGEKVDVPAKVVLRKYPREVLAVVGGRLAEVTWFYTVATFALAYATGTLGVARGTMLDATIWGAAVALFTMPLFGILGDRIGYRVVFIIGALGVILFASPFFGLLQTRDPASVNWAMIIAIGLIYGCLYGPEGSLFSAQFPSAVRYSGISLAVQVSGAIGGGLAPLIATSLLAYGKGHTHYIVWYLGILGFIAVVSAFFMHGPERFGAERSGHDTSDTRGMGHAKIH</sequence>
<feature type="transmembrane region" description="Helical" evidence="7">
    <location>
        <begin position="409"/>
        <end position="428"/>
    </location>
</feature>
<dbReference type="OrthoDB" id="6766492at2"/>
<feature type="transmembrane region" description="Helical" evidence="7">
    <location>
        <begin position="194"/>
        <end position="213"/>
    </location>
</feature>
<dbReference type="Gene3D" id="1.20.1250.20">
    <property type="entry name" value="MFS general substrate transporter like domains"/>
    <property type="match status" value="2"/>
</dbReference>
<dbReference type="InterPro" id="IPR020846">
    <property type="entry name" value="MFS_dom"/>
</dbReference>
<dbReference type="AlphaFoldDB" id="A0A261RYC6"/>
<feature type="transmembrane region" description="Helical" evidence="7">
    <location>
        <begin position="37"/>
        <end position="56"/>
    </location>
</feature>
<evidence type="ECO:0000256" key="7">
    <source>
        <dbReference type="SAM" id="Phobius"/>
    </source>
</evidence>
<feature type="transmembrane region" description="Helical" evidence="7">
    <location>
        <begin position="339"/>
        <end position="358"/>
    </location>
</feature>